<name>A0AA45C8K5_9BACT</name>
<dbReference type="RefSeq" id="WP_158274748.1">
    <property type="nucleotide sequence ID" value="NZ_JAMHJO010000001.1"/>
</dbReference>
<dbReference type="AlphaFoldDB" id="A0AA45C8K5"/>
<keyword evidence="5" id="KW-1185">Reference proteome</keyword>
<dbReference type="Gene3D" id="3.30.750.24">
    <property type="entry name" value="STAS domain"/>
    <property type="match status" value="1"/>
</dbReference>
<dbReference type="InterPro" id="IPR003658">
    <property type="entry name" value="Anti-sigma_ant"/>
</dbReference>
<evidence type="ECO:0000313" key="5">
    <source>
        <dbReference type="Proteomes" id="UP000245921"/>
    </source>
</evidence>
<dbReference type="Proteomes" id="UP000245921">
    <property type="component" value="Unassembled WGS sequence"/>
</dbReference>
<dbReference type="GO" id="GO:0043856">
    <property type="term" value="F:anti-sigma factor antagonist activity"/>
    <property type="evidence" value="ECO:0007669"/>
    <property type="project" value="InterPro"/>
</dbReference>
<evidence type="ECO:0000256" key="2">
    <source>
        <dbReference type="RuleBase" id="RU003749"/>
    </source>
</evidence>
<organism evidence="4 5">
    <name type="scientific">Oceanotoga teriensis</name>
    <dbReference type="NCBI Taxonomy" id="515440"/>
    <lineage>
        <taxon>Bacteria</taxon>
        <taxon>Thermotogati</taxon>
        <taxon>Thermotogota</taxon>
        <taxon>Thermotogae</taxon>
        <taxon>Petrotogales</taxon>
        <taxon>Petrotogaceae</taxon>
        <taxon>Oceanotoga</taxon>
    </lineage>
</organism>
<comment type="caution">
    <text evidence="4">The sequence shown here is derived from an EMBL/GenBank/DDBJ whole genome shotgun (WGS) entry which is preliminary data.</text>
</comment>
<dbReference type="InterPro" id="IPR036513">
    <property type="entry name" value="STAS_dom_sf"/>
</dbReference>
<dbReference type="SUPFAM" id="SSF52091">
    <property type="entry name" value="SpoIIaa-like"/>
    <property type="match status" value="1"/>
</dbReference>
<accession>A0AA45C8K5</accession>
<dbReference type="CDD" id="cd07043">
    <property type="entry name" value="STAS_anti-anti-sigma_factors"/>
    <property type="match status" value="1"/>
</dbReference>
<proteinExistence type="inferred from homology"/>
<dbReference type="InterPro" id="IPR002645">
    <property type="entry name" value="STAS_dom"/>
</dbReference>
<sequence length="100" mass="11267">MEIILQEEHDKKIIKLNGEIDMSNVDDVKNRINSFELKEIILDFTNVKYIDSSGIGMLIGIHKNSLLKGGSLTIKNVDNKILKLLDMVGLTKILNIMQEG</sequence>
<dbReference type="PROSITE" id="PS50801">
    <property type="entry name" value="STAS"/>
    <property type="match status" value="1"/>
</dbReference>
<reference evidence="4 5" key="1">
    <citation type="submission" date="2018-05" db="EMBL/GenBank/DDBJ databases">
        <title>Genomic Encyclopedia of Type Strains, Phase IV (KMG-IV): sequencing the most valuable type-strain genomes for metagenomic binning, comparative biology and taxonomic classification.</title>
        <authorList>
            <person name="Goeker M."/>
        </authorList>
    </citation>
    <scope>NUCLEOTIDE SEQUENCE [LARGE SCALE GENOMIC DNA]</scope>
    <source>
        <strain evidence="4 5">DSM 24906</strain>
    </source>
</reference>
<feature type="domain" description="STAS" evidence="3">
    <location>
        <begin position="1"/>
        <end position="100"/>
    </location>
</feature>
<dbReference type="EMBL" id="QGGI01000002">
    <property type="protein sequence ID" value="PWJ96205.1"/>
    <property type="molecule type" value="Genomic_DNA"/>
</dbReference>
<evidence type="ECO:0000259" key="3">
    <source>
        <dbReference type="PROSITE" id="PS50801"/>
    </source>
</evidence>
<comment type="similarity">
    <text evidence="1 2">Belongs to the anti-sigma-factor antagonist family.</text>
</comment>
<gene>
    <name evidence="4" type="ORF">C7380_102116</name>
</gene>
<dbReference type="PANTHER" id="PTHR33495">
    <property type="entry name" value="ANTI-SIGMA FACTOR ANTAGONIST TM_1081-RELATED-RELATED"/>
    <property type="match status" value="1"/>
</dbReference>
<protein>
    <recommendedName>
        <fullName evidence="2">Anti-sigma factor antagonist</fullName>
    </recommendedName>
</protein>
<dbReference type="Pfam" id="PF01740">
    <property type="entry name" value="STAS"/>
    <property type="match status" value="1"/>
</dbReference>
<dbReference type="NCBIfam" id="TIGR00377">
    <property type="entry name" value="ant_ant_sig"/>
    <property type="match status" value="1"/>
</dbReference>
<evidence type="ECO:0000256" key="1">
    <source>
        <dbReference type="ARBA" id="ARBA00009013"/>
    </source>
</evidence>
<evidence type="ECO:0000313" key="4">
    <source>
        <dbReference type="EMBL" id="PWJ96205.1"/>
    </source>
</evidence>